<comment type="similarity">
    <text evidence="2">Belongs to the CRISP family.</text>
</comment>
<dbReference type="PRINTS" id="PR00837">
    <property type="entry name" value="V5TPXLIKE"/>
</dbReference>
<feature type="domain" description="SCP" evidence="4">
    <location>
        <begin position="45"/>
        <end position="196"/>
    </location>
</feature>
<evidence type="ECO:0000256" key="2">
    <source>
        <dbReference type="ARBA" id="ARBA00009923"/>
    </source>
</evidence>
<dbReference type="InterPro" id="IPR002413">
    <property type="entry name" value="V5_allergen-like"/>
</dbReference>
<accession>A0A8D3DG36</accession>
<dbReference type="InterPro" id="IPR014044">
    <property type="entry name" value="CAP_dom"/>
</dbReference>
<name>A0A8D3DG36_SCOMX</name>
<dbReference type="Proteomes" id="UP000694558">
    <property type="component" value="Chromosome 2"/>
</dbReference>
<evidence type="ECO:0000259" key="4">
    <source>
        <dbReference type="SMART" id="SM00198"/>
    </source>
</evidence>
<dbReference type="InterPro" id="IPR001283">
    <property type="entry name" value="CRISP-related"/>
</dbReference>
<dbReference type="PROSITE" id="PS01009">
    <property type="entry name" value="CRISP_1"/>
    <property type="match status" value="1"/>
</dbReference>
<dbReference type="PANTHER" id="PTHR10334">
    <property type="entry name" value="CYSTEINE-RICH SECRETORY PROTEIN-RELATED"/>
    <property type="match status" value="1"/>
</dbReference>
<organism evidence="5 6">
    <name type="scientific">Scophthalmus maximus</name>
    <name type="common">Turbot</name>
    <name type="synonym">Psetta maxima</name>
    <dbReference type="NCBI Taxonomy" id="52904"/>
    <lineage>
        <taxon>Eukaryota</taxon>
        <taxon>Metazoa</taxon>
        <taxon>Chordata</taxon>
        <taxon>Craniata</taxon>
        <taxon>Vertebrata</taxon>
        <taxon>Euteleostomi</taxon>
        <taxon>Actinopterygii</taxon>
        <taxon>Neopterygii</taxon>
        <taxon>Teleostei</taxon>
        <taxon>Neoteleostei</taxon>
        <taxon>Acanthomorphata</taxon>
        <taxon>Carangaria</taxon>
        <taxon>Pleuronectiformes</taxon>
        <taxon>Pleuronectoidei</taxon>
        <taxon>Scophthalmidae</taxon>
        <taxon>Scophthalmus</taxon>
    </lineage>
</organism>
<reference evidence="5" key="1">
    <citation type="submission" date="2023-05" db="EMBL/GenBank/DDBJ databases">
        <title>High-quality long-read genome of Scophthalmus maximus.</title>
        <authorList>
            <person name="Lien S."/>
            <person name="Martinez P."/>
        </authorList>
    </citation>
    <scope>NUCLEOTIDE SEQUENCE [LARGE SCALE GENOMIC DNA]</scope>
</reference>
<dbReference type="SMART" id="SM00198">
    <property type="entry name" value="SCP"/>
    <property type="match status" value="1"/>
</dbReference>
<dbReference type="InterPro" id="IPR018244">
    <property type="entry name" value="Allrgn_V5/Tpx1_CS"/>
</dbReference>
<evidence type="ECO:0000313" key="5">
    <source>
        <dbReference type="Ensembl" id="ENSSMAP00000058495.1"/>
    </source>
</evidence>
<evidence type="ECO:0000256" key="1">
    <source>
        <dbReference type="ARBA" id="ARBA00004370"/>
    </source>
</evidence>
<dbReference type="Ensembl" id="ENSSMAT00000057038.1">
    <property type="protein sequence ID" value="ENSSMAP00000058495.1"/>
    <property type="gene ID" value="ENSSMAG00000033529.1"/>
</dbReference>
<keyword evidence="3" id="KW-0472">Membrane</keyword>
<proteinExistence type="inferred from homology"/>
<evidence type="ECO:0000313" key="6">
    <source>
        <dbReference type="Proteomes" id="UP000694558"/>
    </source>
</evidence>
<gene>
    <name evidence="5" type="primary">glipr1a</name>
</gene>
<dbReference type="Gene3D" id="3.40.33.10">
    <property type="entry name" value="CAP"/>
    <property type="match status" value="1"/>
</dbReference>
<dbReference type="GO" id="GO:0016020">
    <property type="term" value="C:membrane"/>
    <property type="evidence" value="ECO:0007669"/>
    <property type="project" value="UniProtKB-SubCell"/>
</dbReference>
<dbReference type="GO" id="GO:0005576">
    <property type="term" value="C:extracellular region"/>
    <property type="evidence" value="ECO:0007669"/>
    <property type="project" value="InterPro"/>
</dbReference>
<dbReference type="Pfam" id="PF00188">
    <property type="entry name" value="CAP"/>
    <property type="match status" value="1"/>
</dbReference>
<reference evidence="5" key="2">
    <citation type="submission" date="2025-08" db="UniProtKB">
        <authorList>
            <consortium name="Ensembl"/>
        </authorList>
    </citation>
    <scope>IDENTIFICATION</scope>
</reference>
<dbReference type="GeneTree" id="ENSGT00940000160727"/>
<dbReference type="PRINTS" id="PR00838">
    <property type="entry name" value="V5ALLERGEN"/>
</dbReference>
<sequence>MVNSCMCEITYIALMGSTVEMLLWTWILLDSGVTSVSLPEITDGGFIDECVREHNRARSSVNPPASNMLHMTWDEGLAFTARAWSRHCASEHNTHLQDVRRVHPTFASVGENIWTGSPSLFNVTRAIKRWVDEKAHYDYQGNDCRSVCGHYTQVVWGSSYKVGCAAQLCPNGVRNFDTREGVVFVCNYATAGNMNAERPYESDGEACSGCEGSCVDRLCRNKERDSKKSYSWTPDMDQALPAADHHYVYILVVRPICLILTFIASYAVHCFYPDVFCYERSWVHRWSPQFLGLGFSHSILDGLDVQLAIYRSCDSQNMSKSYYYNAKFQKHLVCFHRNACFFTSTFNGLLHQRLLFRRDESFVPFFLLLGQGLRLFHLRQEQ</sequence>
<comment type="subcellular location">
    <subcellularLocation>
        <location evidence="1">Membrane</location>
    </subcellularLocation>
</comment>
<protein>
    <recommendedName>
        <fullName evidence="4">SCP domain-containing protein</fullName>
    </recommendedName>
</protein>
<dbReference type="InterPro" id="IPR034121">
    <property type="entry name" value="SCP_GLIPR-1-like"/>
</dbReference>
<dbReference type="SUPFAM" id="SSF55797">
    <property type="entry name" value="PR-1-like"/>
    <property type="match status" value="1"/>
</dbReference>
<dbReference type="AlphaFoldDB" id="A0A8D3DG36"/>
<dbReference type="CDD" id="cd05385">
    <property type="entry name" value="CAP_GLIPR1-like"/>
    <property type="match status" value="1"/>
</dbReference>
<evidence type="ECO:0000256" key="3">
    <source>
        <dbReference type="ARBA" id="ARBA00023136"/>
    </source>
</evidence>
<dbReference type="InterPro" id="IPR035940">
    <property type="entry name" value="CAP_sf"/>
</dbReference>